<evidence type="ECO:0000256" key="1">
    <source>
        <dbReference type="SAM" id="Phobius"/>
    </source>
</evidence>
<dbReference type="PIRSF" id="PIRSF009141">
    <property type="entry name" value="UCP009141"/>
    <property type="match status" value="1"/>
</dbReference>
<dbReference type="InterPro" id="IPR008535">
    <property type="entry name" value="DUF817"/>
</dbReference>
<feature type="transmembrane region" description="Helical" evidence="1">
    <location>
        <begin position="117"/>
        <end position="136"/>
    </location>
</feature>
<dbReference type="KEGG" id="ahw:NCTC11636_01286"/>
<sequence length="291" mass="32165">MTSERRPLTRARLLPLRLVQFGLTQLLCCVFPLAVFAGLALSALVWDLVEMPVARYDALLVYVLAVQLALVALRVETWRELGVICAFHVVGLALEIFKVHVGSWSYPGDAVLRLGGVPVFSGFMYASVGSYICQAFRRFDLHVGGFRWWPVSLLAVAAYANFFTHHALPDLRWLIALGFVAALWGSTVHFTVGGERYWMPTVQAFVLIGLFLWLAENAATLLGAWSYPDQREGWQMVHLGKLGSWALLITLSFVLVAAVKAGEGTVYSGGSSRVTRARVPRGGERTPVRQD</sequence>
<dbReference type="Pfam" id="PF05675">
    <property type="entry name" value="DUF817"/>
    <property type="match status" value="1"/>
</dbReference>
<reference evidence="2 3" key="1">
    <citation type="submission" date="2018-12" db="EMBL/GenBank/DDBJ databases">
        <authorList>
            <consortium name="Pathogen Informatics"/>
        </authorList>
    </citation>
    <scope>NUCLEOTIDE SEQUENCE [LARGE SCALE GENOMIC DNA]</scope>
    <source>
        <strain evidence="2 3">NCTC11636</strain>
    </source>
</reference>
<feature type="transmembrane region" description="Helical" evidence="1">
    <location>
        <begin position="21"/>
        <end position="41"/>
    </location>
</feature>
<dbReference type="RefSeq" id="WP_232009901.1">
    <property type="nucleotide sequence ID" value="NZ_LR134350.1"/>
</dbReference>
<feature type="transmembrane region" description="Helical" evidence="1">
    <location>
        <begin position="80"/>
        <end position="97"/>
    </location>
</feature>
<feature type="transmembrane region" description="Helical" evidence="1">
    <location>
        <begin position="242"/>
        <end position="259"/>
    </location>
</feature>
<gene>
    <name evidence="2" type="ORF">NCTC11636_01286</name>
</gene>
<evidence type="ECO:0000313" key="2">
    <source>
        <dbReference type="EMBL" id="VEG28002.1"/>
    </source>
</evidence>
<keyword evidence="1" id="KW-0472">Membrane</keyword>
<accession>A0A3S4UXC0</accession>
<name>A0A3S4UXC0_9ACTO</name>
<dbReference type="AlphaFoldDB" id="A0A3S4UXC0"/>
<protein>
    <submittedName>
        <fullName evidence="2">Uncharacterized integral membrane protein</fullName>
    </submittedName>
</protein>
<evidence type="ECO:0000313" key="3">
    <source>
        <dbReference type="Proteomes" id="UP000266895"/>
    </source>
</evidence>
<keyword evidence="1" id="KW-1133">Transmembrane helix</keyword>
<feature type="transmembrane region" description="Helical" evidence="1">
    <location>
        <begin position="204"/>
        <end position="227"/>
    </location>
</feature>
<dbReference type="EMBL" id="LR134350">
    <property type="protein sequence ID" value="VEG28002.1"/>
    <property type="molecule type" value="Genomic_DNA"/>
</dbReference>
<feature type="transmembrane region" description="Helical" evidence="1">
    <location>
        <begin position="148"/>
        <end position="167"/>
    </location>
</feature>
<dbReference type="Proteomes" id="UP000266895">
    <property type="component" value="Chromosome"/>
</dbReference>
<keyword evidence="3" id="KW-1185">Reference proteome</keyword>
<feature type="transmembrane region" description="Helical" evidence="1">
    <location>
        <begin position="53"/>
        <end position="73"/>
    </location>
</feature>
<organism evidence="2 3">
    <name type="scientific">Actinomyces howellii</name>
    <dbReference type="NCBI Taxonomy" id="52771"/>
    <lineage>
        <taxon>Bacteria</taxon>
        <taxon>Bacillati</taxon>
        <taxon>Actinomycetota</taxon>
        <taxon>Actinomycetes</taxon>
        <taxon>Actinomycetales</taxon>
        <taxon>Actinomycetaceae</taxon>
        <taxon>Actinomyces</taxon>
    </lineage>
</organism>
<keyword evidence="1" id="KW-0812">Transmembrane</keyword>
<proteinExistence type="predicted"/>
<feature type="transmembrane region" description="Helical" evidence="1">
    <location>
        <begin position="173"/>
        <end position="192"/>
    </location>
</feature>